<dbReference type="FunFam" id="3.60.40.10:FF:000004">
    <property type="entry name" value="Probable protein phosphatase 2C 22"/>
    <property type="match status" value="1"/>
</dbReference>
<comment type="caution">
    <text evidence="14">The sequence shown here is derived from an EMBL/GenBank/DDBJ whole genome shotgun (WGS) entry which is preliminary data.</text>
</comment>
<dbReference type="AlphaFoldDB" id="A0AAV1QYS0"/>
<comment type="similarity">
    <text evidence="3 12">Belongs to the PP2C family.</text>
</comment>
<dbReference type="SMART" id="SM00331">
    <property type="entry name" value="PP2C_SIG"/>
    <property type="match status" value="1"/>
</dbReference>
<evidence type="ECO:0000256" key="1">
    <source>
        <dbReference type="ARBA" id="ARBA00001936"/>
    </source>
</evidence>
<dbReference type="EC" id="3.1.3.16" evidence="4"/>
<dbReference type="Gene3D" id="3.60.40.10">
    <property type="entry name" value="PPM-type phosphatase domain"/>
    <property type="match status" value="1"/>
</dbReference>
<dbReference type="InterPro" id="IPR015655">
    <property type="entry name" value="PP2C"/>
</dbReference>
<evidence type="ECO:0000313" key="15">
    <source>
        <dbReference type="Proteomes" id="UP001314170"/>
    </source>
</evidence>
<comment type="cofactor">
    <cofactor evidence="2">
        <name>Mg(2+)</name>
        <dbReference type="ChEBI" id="CHEBI:18420"/>
    </cofactor>
</comment>
<comment type="cofactor">
    <cofactor evidence="1">
        <name>Mn(2+)</name>
        <dbReference type="ChEBI" id="CHEBI:29035"/>
    </cofactor>
</comment>
<name>A0AAV1QYS0_9ROSI</name>
<dbReference type="SMART" id="SM00332">
    <property type="entry name" value="PP2Cc"/>
    <property type="match status" value="1"/>
</dbReference>
<comment type="catalytic activity">
    <reaction evidence="10">
        <text>O-phospho-L-seryl-[protein] + H2O = L-seryl-[protein] + phosphate</text>
        <dbReference type="Rhea" id="RHEA:20629"/>
        <dbReference type="Rhea" id="RHEA-COMP:9863"/>
        <dbReference type="Rhea" id="RHEA-COMP:11604"/>
        <dbReference type="ChEBI" id="CHEBI:15377"/>
        <dbReference type="ChEBI" id="CHEBI:29999"/>
        <dbReference type="ChEBI" id="CHEBI:43474"/>
        <dbReference type="ChEBI" id="CHEBI:83421"/>
        <dbReference type="EC" id="3.1.3.16"/>
    </reaction>
</comment>
<feature type="domain" description="PPM-type phosphatase" evidence="13">
    <location>
        <begin position="78"/>
        <end position="346"/>
    </location>
</feature>
<evidence type="ECO:0000256" key="7">
    <source>
        <dbReference type="ARBA" id="ARBA00022842"/>
    </source>
</evidence>
<evidence type="ECO:0000256" key="3">
    <source>
        <dbReference type="ARBA" id="ARBA00006702"/>
    </source>
</evidence>
<accession>A0AAV1QYS0</accession>
<gene>
    <name evidence="14" type="ORF">DCAF_LOCUS3973</name>
</gene>
<proteinExistence type="inferred from homology"/>
<keyword evidence="7" id="KW-0460">Magnesium</keyword>
<dbReference type="PANTHER" id="PTHR13832">
    <property type="entry name" value="PROTEIN PHOSPHATASE 2C"/>
    <property type="match status" value="1"/>
</dbReference>
<dbReference type="SUPFAM" id="SSF81606">
    <property type="entry name" value="PP2C-like"/>
    <property type="match status" value="1"/>
</dbReference>
<evidence type="ECO:0000259" key="13">
    <source>
        <dbReference type="PROSITE" id="PS51746"/>
    </source>
</evidence>
<comment type="catalytic activity">
    <reaction evidence="11">
        <text>O-phospho-L-threonyl-[protein] + H2O = L-threonyl-[protein] + phosphate</text>
        <dbReference type="Rhea" id="RHEA:47004"/>
        <dbReference type="Rhea" id="RHEA-COMP:11060"/>
        <dbReference type="Rhea" id="RHEA-COMP:11605"/>
        <dbReference type="ChEBI" id="CHEBI:15377"/>
        <dbReference type="ChEBI" id="CHEBI:30013"/>
        <dbReference type="ChEBI" id="CHEBI:43474"/>
        <dbReference type="ChEBI" id="CHEBI:61977"/>
        <dbReference type="EC" id="3.1.3.16"/>
    </reaction>
</comment>
<evidence type="ECO:0000256" key="5">
    <source>
        <dbReference type="ARBA" id="ARBA00022723"/>
    </source>
</evidence>
<evidence type="ECO:0000313" key="14">
    <source>
        <dbReference type="EMBL" id="CAK7326273.1"/>
    </source>
</evidence>
<evidence type="ECO:0000256" key="10">
    <source>
        <dbReference type="ARBA" id="ARBA00047761"/>
    </source>
</evidence>
<evidence type="ECO:0000256" key="9">
    <source>
        <dbReference type="ARBA" id="ARBA00023211"/>
    </source>
</evidence>
<dbReference type="InterPro" id="IPR001932">
    <property type="entry name" value="PPM-type_phosphatase-like_dom"/>
</dbReference>
<evidence type="ECO:0000256" key="12">
    <source>
        <dbReference type="RuleBase" id="RU003465"/>
    </source>
</evidence>
<evidence type="ECO:0000256" key="2">
    <source>
        <dbReference type="ARBA" id="ARBA00001946"/>
    </source>
</evidence>
<dbReference type="Proteomes" id="UP001314170">
    <property type="component" value="Unassembled WGS sequence"/>
</dbReference>
<keyword evidence="6 12" id="KW-0378">Hydrolase</keyword>
<keyword evidence="8 12" id="KW-0904">Protein phosphatase</keyword>
<dbReference type="InterPro" id="IPR036457">
    <property type="entry name" value="PPM-type-like_dom_sf"/>
</dbReference>
<dbReference type="InterPro" id="IPR000222">
    <property type="entry name" value="PP2C_BS"/>
</dbReference>
<protein>
    <recommendedName>
        <fullName evidence="4">protein-serine/threonine phosphatase</fullName>
        <ecNumber evidence="4">3.1.3.16</ecNumber>
    </recommendedName>
</protein>
<sequence length="382" mass="42282">MIVSNQKVVTETTEIMRNVIDVQYQLCLAKDQQNMTPTPVFDSISSEISRFESVVSCTETIKEAAVGSSAAKPFPCIRSGSYADIGTRPSMDDEHIKIDDLSAHLGSYFKCPSSFYAVFDGHGGPDAAAYVKRNAMRLFFEDIDLPQTSDIDDVFLKALSNSHRKAFLLADLALADESIVNRSCGTTALTALLLGRHLVVANAGDCRAVICRKGVAVDVSQDHRPSYLPERRRVEELGGYIEGEYLNGYLSVTRALGDWDFKLPLGSTSPLIAEPDVQQFMLMDDDEFMIIGCDGIWDVMSSQHAVSLVRRGLRRHNDPELSARELVMEASRLHSADNLTAVVVCFSSPNPVESCPPQRRRLRCFCLSEEARNKLKSLFEGN</sequence>
<dbReference type="GO" id="GO:0005634">
    <property type="term" value="C:nucleus"/>
    <property type="evidence" value="ECO:0007669"/>
    <property type="project" value="UniProtKB-ARBA"/>
</dbReference>
<reference evidence="14 15" key="1">
    <citation type="submission" date="2024-01" db="EMBL/GenBank/DDBJ databases">
        <authorList>
            <person name="Waweru B."/>
        </authorList>
    </citation>
    <scope>NUCLEOTIDE SEQUENCE [LARGE SCALE GENOMIC DNA]</scope>
</reference>
<evidence type="ECO:0000256" key="4">
    <source>
        <dbReference type="ARBA" id="ARBA00013081"/>
    </source>
</evidence>
<evidence type="ECO:0000256" key="8">
    <source>
        <dbReference type="ARBA" id="ARBA00022912"/>
    </source>
</evidence>
<keyword evidence="9" id="KW-0464">Manganese</keyword>
<dbReference type="GO" id="GO:0005737">
    <property type="term" value="C:cytoplasm"/>
    <property type="evidence" value="ECO:0007669"/>
    <property type="project" value="UniProtKB-ARBA"/>
</dbReference>
<dbReference type="GO" id="GO:0004722">
    <property type="term" value="F:protein serine/threonine phosphatase activity"/>
    <property type="evidence" value="ECO:0007669"/>
    <property type="project" value="UniProtKB-EC"/>
</dbReference>
<dbReference type="EMBL" id="CAWUPB010000851">
    <property type="protein sequence ID" value="CAK7326273.1"/>
    <property type="molecule type" value="Genomic_DNA"/>
</dbReference>
<dbReference type="PROSITE" id="PS01032">
    <property type="entry name" value="PPM_1"/>
    <property type="match status" value="1"/>
</dbReference>
<dbReference type="GO" id="GO:0046872">
    <property type="term" value="F:metal ion binding"/>
    <property type="evidence" value="ECO:0007669"/>
    <property type="project" value="UniProtKB-KW"/>
</dbReference>
<dbReference type="PANTHER" id="PTHR13832:SF620">
    <property type="entry name" value="PROTEIN PHOSPHATASE 2C 13-RELATED"/>
    <property type="match status" value="1"/>
</dbReference>
<dbReference type="PROSITE" id="PS51746">
    <property type="entry name" value="PPM_2"/>
    <property type="match status" value="1"/>
</dbReference>
<keyword evidence="15" id="KW-1185">Reference proteome</keyword>
<evidence type="ECO:0000256" key="11">
    <source>
        <dbReference type="ARBA" id="ARBA00048336"/>
    </source>
</evidence>
<keyword evidence="5" id="KW-0479">Metal-binding</keyword>
<dbReference type="Pfam" id="PF00481">
    <property type="entry name" value="PP2C"/>
    <property type="match status" value="1"/>
</dbReference>
<organism evidence="14 15">
    <name type="scientific">Dovyalis caffra</name>
    <dbReference type="NCBI Taxonomy" id="77055"/>
    <lineage>
        <taxon>Eukaryota</taxon>
        <taxon>Viridiplantae</taxon>
        <taxon>Streptophyta</taxon>
        <taxon>Embryophyta</taxon>
        <taxon>Tracheophyta</taxon>
        <taxon>Spermatophyta</taxon>
        <taxon>Magnoliopsida</taxon>
        <taxon>eudicotyledons</taxon>
        <taxon>Gunneridae</taxon>
        <taxon>Pentapetalae</taxon>
        <taxon>rosids</taxon>
        <taxon>fabids</taxon>
        <taxon>Malpighiales</taxon>
        <taxon>Salicaceae</taxon>
        <taxon>Flacourtieae</taxon>
        <taxon>Dovyalis</taxon>
    </lineage>
</organism>
<evidence type="ECO:0000256" key="6">
    <source>
        <dbReference type="ARBA" id="ARBA00022801"/>
    </source>
</evidence>
<dbReference type="CDD" id="cd00143">
    <property type="entry name" value="PP2Cc"/>
    <property type="match status" value="1"/>
</dbReference>